<name>A0A915EP37_9BILA</name>
<proteinExistence type="predicted"/>
<protein>
    <submittedName>
        <fullName evidence="2">Uncharacterized protein</fullName>
    </submittedName>
</protein>
<dbReference type="WBParaSite" id="jg7910">
    <property type="protein sequence ID" value="jg7910"/>
    <property type="gene ID" value="jg7910"/>
</dbReference>
<organism evidence="1 2">
    <name type="scientific">Ditylenchus dipsaci</name>
    <dbReference type="NCBI Taxonomy" id="166011"/>
    <lineage>
        <taxon>Eukaryota</taxon>
        <taxon>Metazoa</taxon>
        <taxon>Ecdysozoa</taxon>
        <taxon>Nematoda</taxon>
        <taxon>Chromadorea</taxon>
        <taxon>Rhabditida</taxon>
        <taxon>Tylenchina</taxon>
        <taxon>Tylenchomorpha</taxon>
        <taxon>Sphaerularioidea</taxon>
        <taxon>Anguinidae</taxon>
        <taxon>Anguininae</taxon>
        <taxon>Ditylenchus</taxon>
    </lineage>
</organism>
<evidence type="ECO:0000313" key="2">
    <source>
        <dbReference type="WBParaSite" id="jg7910"/>
    </source>
</evidence>
<evidence type="ECO:0000313" key="1">
    <source>
        <dbReference type="Proteomes" id="UP000887574"/>
    </source>
</evidence>
<keyword evidence="1" id="KW-1185">Reference proteome</keyword>
<dbReference type="AlphaFoldDB" id="A0A915EP37"/>
<dbReference type="Proteomes" id="UP000887574">
    <property type="component" value="Unplaced"/>
</dbReference>
<accession>A0A915EP37</accession>
<reference evidence="2" key="1">
    <citation type="submission" date="2022-11" db="UniProtKB">
        <authorList>
            <consortium name="WormBaseParasite"/>
        </authorList>
    </citation>
    <scope>IDENTIFICATION</scope>
</reference>
<sequence>MLGKRKQLLLGWLFFLALSYRTKTFLGLSVKRTLRLKQLIFRKNCRNMSRSRMEDKSYVQSVYREREALQLYSSTKNQLAFGVTRPDLQDGDECAASIWYSKTCDLAIKWHYGNLLLNSEIISSQKILKRGKSVSSIGLVGGQKHPKQPAITETKDASFTELSAAKRADKKEEAEAVKPDDGQYIVIGGQRCSPL</sequence>